<comment type="caution">
    <text evidence="1">The sequence shown here is derived from an EMBL/GenBank/DDBJ whole genome shotgun (WGS) entry which is preliminary data.</text>
</comment>
<evidence type="ECO:0000313" key="1">
    <source>
        <dbReference type="EMBL" id="CAB1443250.1"/>
    </source>
</evidence>
<accession>A0A9N7V593</accession>
<dbReference type="EMBL" id="CADEAL010003035">
    <property type="protein sequence ID" value="CAB1443250.1"/>
    <property type="molecule type" value="Genomic_DNA"/>
</dbReference>
<dbReference type="GO" id="GO:0030991">
    <property type="term" value="C:intraciliary transport particle A"/>
    <property type="evidence" value="ECO:0007669"/>
    <property type="project" value="TreeGrafter"/>
</dbReference>
<dbReference type="PANTHER" id="PTHR14920:SF0">
    <property type="entry name" value="WD REPEAT DOMAIN 19"/>
    <property type="match status" value="1"/>
</dbReference>
<dbReference type="PANTHER" id="PTHR14920">
    <property type="entry name" value="OSMOTIC AVOIDANCE ABNORMAL PROTEIN 1/WD REPEAT MEMBRANE PROTEIN"/>
    <property type="match status" value="1"/>
</dbReference>
<dbReference type="AlphaFoldDB" id="A0A9N7V593"/>
<organism evidence="1 2">
    <name type="scientific">Pleuronectes platessa</name>
    <name type="common">European plaice</name>
    <dbReference type="NCBI Taxonomy" id="8262"/>
    <lineage>
        <taxon>Eukaryota</taxon>
        <taxon>Metazoa</taxon>
        <taxon>Chordata</taxon>
        <taxon>Craniata</taxon>
        <taxon>Vertebrata</taxon>
        <taxon>Euteleostomi</taxon>
        <taxon>Actinopterygii</taxon>
        <taxon>Neopterygii</taxon>
        <taxon>Teleostei</taxon>
        <taxon>Neoteleostei</taxon>
        <taxon>Acanthomorphata</taxon>
        <taxon>Carangaria</taxon>
        <taxon>Pleuronectiformes</taxon>
        <taxon>Pleuronectoidei</taxon>
        <taxon>Pleuronectidae</taxon>
        <taxon>Pleuronectes</taxon>
    </lineage>
</organism>
<dbReference type="GO" id="GO:0060271">
    <property type="term" value="P:cilium assembly"/>
    <property type="evidence" value="ECO:0007669"/>
    <property type="project" value="TreeGrafter"/>
</dbReference>
<name>A0A9N7V593_PLEPL</name>
<dbReference type="GO" id="GO:0035721">
    <property type="term" value="P:intraciliary retrograde transport"/>
    <property type="evidence" value="ECO:0007669"/>
    <property type="project" value="InterPro"/>
</dbReference>
<dbReference type="Proteomes" id="UP001153269">
    <property type="component" value="Unassembled WGS sequence"/>
</dbReference>
<reference evidence="1" key="1">
    <citation type="submission" date="2020-03" db="EMBL/GenBank/DDBJ databases">
        <authorList>
            <person name="Weist P."/>
        </authorList>
    </citation>
    <scope>NUCLEOTIDE SEQUENCE</scope>
</reference>
<sequence length="112" mass="12639">MVNLYLSSNCPVAALEMRRDLLHWESALMLAKRLAKDQIPFISKEYAVHLELIGDYVNALAHYKKGMTCIKKFQEHNEACQAGAARMSIRMGDIRRGAAQAIRHPSSVLKKV</sequence>
<gene>
    <name evidence="1" type="ORF">PLEPLA_LOCUS30965</name>
</gene>
<dbReference type="GO" id="GO:0005929">
    <property type="term" value="C:cilium"/>
    <property type="evidence" value="ECO:0007669"/>
    <property type="project" value="TreeGrafter"/>
</dbReference>
<proteinExistence type="predicted"/>
<protein>
    <submittedName>
        <fullName evidence="1">Uncharacterized protein</fullName>
    </submittedName>
</protein>
<keyword evidence="2" id="KW-1185">Reference proteome</keyword>
<dbReference type="InterPro" id="IPR040379">
    <property type="entry name" value="WDR19/dyf-2"/>
</dbReference>
<evidence type="ECO:0000313" key="2">
    <source>
        <dbReference type="Proteomes" id="UP001153269"/>
    </source>
</evidence>